<organism evidence="4 5">
    <name type="scientific">Sphingobacterium alimentarium</name>
    <dbReference type="NCBI Taxonomy" id="797292"/>
    <lineage>
        <taxon>Bacteria</taxon>
        <taxon>Pseudomonadati</taxon>
        <taxon>Bacteroidota</taxon>
        <taxon>Sphingobacteriia</taxon>
        <taxon>Sphingobacteriales</taxon>
        <taxon>Sphingobacteriaceae</taxon>
        <taxon>Sphingobacterium</taxon>
    </lineage>
</organism>
<dbReference type="GO" id="GO:0001681">
    <property type="term" value="F:sialate O-acetylesterase activity"/>
    <property type="evidence" value="ECO:0007669"/>
    <property type="project" value="InterPro"/>
</dbReference>
<proteinExistence type="predicted"/>
<dbReference type="AlphaFoldDB" id="A0A4R3VVP3"/>
<evidence type="ECO:0000313" key="5">
    <source>
        <dbReference type="Proteomes" id="UP000295197"/>
    </source>
</evidence>
<dbReference type="PANTHER" id="PTHR22901:SF0">
    <property type="entry name" value="SIALATE O-ACETYLESTERASE"/>
    <property type="match status" value="1"/>
</dbReference>
<dbReference type="EMBL" id="SMBZ01000039">
    <property type="protein sequence ID" value="TCV09869.1"/>
    <property type="molecule type" value="Genomic_DNA"/>
</dbReference>
<dbReference type="SUPFAM" id="SSF52266">
    <property type="entry name" value="SGNH hydrolase"/>
    <property type="match status" value="2"/>
</dbReference>
<dbReference type="InterPro" id="IPR005181">
    <property type="entry name" value="SASA"/>
</dbReference>
<reference evidence="4 5" key="1">
    <citation type="submission" date="2019-03" db="EMBL/GenBank/DDBJ databases">
        <title>Genomic Encyclopedia of Type Strains, Phase IV (KMG-IV): sequencing the most valuable type-strain genomes for metagenomic binning, comparative biology and taxonomic classification.</title>
        <authorList>
            <person name="Goeker M."/>
        </authorList>
    </citation>
    <scope>NUCLEOTIDE SEQUENCE [LARGE SCALE GENOMIC DNA]</scope>
    <source>
        <strain evidence="4 5">DSM 22362</strain>
    </source>
</reference>
<feature type="domain" description="SGNH hydrolase-type esterase" evidence="3">
    <location>
        <begin position="29"/>
        <end position="204"/>
    </location>
</feature>
<dbReference type="OrthoDB" id="9816001at2"/>
<dbReference type="Pfam" id="PF13472">
    <property type="entry name" value="Lipase_GDSL_2"/>
    <property type="match status" value="1"/>
</dbReference>
<evidence type="ECO:0000256" key="1">
    <source>
        <dbReference type="ARBA" id="ARBA00022801"/>
    </source>
</evidence>
<keyword evidence="5" id="KW-1185">Reference proteome</keyword>
<name>A0A4R3VVP3_9SPHI</name>
<dbReference type="Gene3D" id="3.40.50.1110">
    <property type="entry name" value="SGNH hydrolase"/>
    <property type="match status" value="2"/>
</dbReference>
<dbReference type="Pfam" id="PF03629">
    <property type="entry name" value="SASA"/>
    <property type="match status" value="1"/>
</dbReference>
<dbReference type="InterPro" id="IPR039329">
    <property type="entry name" value="SIAE"/>
</dbReference>
<feature type="domain" description="Sialate O-acetylesterase" evidence="2">
    <location>
        <begin position="478"/>
        <end position="569"/>
    </location>
</feature>
<dbReference type="RefSeq" id="WP_132778461.1">
    <property type="nucleotide sequence ID" value="NZ_SMBZ01000039.1"/>
</dbReference>
<sequence length="689" mass="77481">MIKLSNLILIIAVFLLEIPQLVAQRRVACIGDSVTKGYGIKDSTQTYPYQLQQLLGVDFKVGNFGHSGATLLRKGHNPYMQTQAYRDALKFKPDVIVIALGLNDTDPRNWPNYSDEFVGDYSALVEDFRHVNPNVEVFICTMTPIFSGHPRFLSGTRAWFSKAQAAIKELTAVNEAVLIDNHTALASRIDLFGDFLHPNARGAEILAQNVAQYLKPVVQPLSVEETLGSHMVLQRGVINTLAGKASAKEKITVRFKGKKYTTLSDVKGNWTLELPIQDAGGPYDIEVATVAAKLILKDILFGDVFLASGQSNMAFPLRMASGADSILGQVHKLDKIRVFKNKVLAETNSIAWDQTILHQLNELKYFSGAWEKSSTASISDFSAVAYATAVELYKSQGVPIGIINISVGGSNIESWIPRSVLEQDNLLASYIHMWRTSDFIQDFCRQRAAKNLEHTQLKHQRHPYDPAYNFEAGIAKWTSTQIKGIIWYQGESNAHNIEHHTYLFPVMVKSWRDAFQQQLPFYFVQLSSINRPSWPAFRDSQRLLTNVVSDVHMAVSSDIGHPTDVHPTNKLILGNRLGQLIRQHTYNEPLVADSPQPVDFRWDKDRLVISFNHCQILQTVKDLPIRDLQYVNSKGELLDVQHGTIYENTLILPLAKDVKYVRYAYTPYTEGNLISDTHIPVSTFILKID</sequence>
<dbReference type="Proteomes" id="UP000295197">
    <property type="component" value="Unassembled WGS sequence"/>
</dbReference>
<protein>
    <submittedName>
        <fullName evidence="4">Sialate O-acetylesterase</fullName>
    </submittedName>
</protein>
<dbReference type="GO" id="GO:0005975">
    <property type="term" value="P:carbohydrate metabolic process"/>
    <property type="evidence" value="ECO:0007669"/>
    <property type="project" value="TreeGrafter"/>
</dbReference>
<dbReference type="InterPro" id="IPR036514">
    <property type="entry name" value="SGNH_hydro_sf"/>
</dbReference>
<gene>
    <name evidence="4" type="ORF">EDC17_103925</name>
</gene>
<comment type="caution">
    <text evidence="4">The sequence shown here is derived from an EMBL/GenBank/DDBJ whole genome shotgun (WGS) entry which is preliminary data.</text>
</comment>
<dbReference type="Gene3D" id="2.60.40.10">
    <property type="entry name" value="Immunoglobulins"/>
    <property type="match status" value="1"/>
</dbReference>
<evidence type="ECO:0000313" key="4">
    <source>
        <dbReference type="EMBL" id="TCV09869.1"/>
    </source>
</evidence>
<dbReference type="InterPro" id="IPR013830">
    <property type="entry name" value="SGNH_hydro"/>
</dbReference>
<evidence type="ECO:0000259" key="3">
    <source>
        <dbReference type="Pfam" id="PF13472"/>
    </source>
</evidence>
<dbReference type="PANTHER" id="PTHR22901">
    <property type="entry name" value="SIALATE O-ACETYLESTERASE"/>
    <property type="match status" value="1"/>
</dbReference>
<keyword evidence="1" id="KW-0378">Hydrolase</keyword>
<dbReference type="InterPro" id="IPR013783">
    <property type="entry name" value="Ig-like_fold"/>
</dbReference>
<evidence type="ECO:0000259" key="2">
    <source>
        <dbReference type="Pfam" id="PF03629"/>
    </source>
</evidence>
<accession>A0A4R3VVP3</accession>